<evidence type="ECO:0000313" key="2">
    <source>
        <dbReference type="Proteomes" id="UP000468717"/>
    </source>
</evidence>
<evidence type="ECO:0000313" key="1">
    <source>
        <dbReference type="EMBL" id="KAB8063429.1"/>
    </source>
</evidence>
<dbReference type="RefSeq" id="WP_152283707.1">
    <property type="nucleotide sequence ID" value="NZ_WFLI01000022.1"/>
</dbReference>
<sequence length="201" mass="22786">MSEIQKLGEQFHAIASKSDFFMATYLDAVKLRVARTLISKGPLCNVRPFEVQRAGFKPGKELKSLPAALKDIHVYYFDGEGRVILVENYGGSAAVINRSFYFHERGTLKSVHFNAGGSLRNVMLSFLDGARIAQDINFGKFGVGSYDYRYDDDRLHSIMVRQREHGQENPAGYQILFGYVDGKMDNILHVFANGYQEQRYP</sequence>
<name>A0A6I1I1J6_9BURK</name>
<accession>A0A6I1I1J6</accession>
<dbReference type="Proteomes" id="UP000468717">
    <property type="component" value="Unassembled WGS sequence"/>
</dbReference>
<keyword evidence="2" id="KW-1185">Reference proteome</keyword>
<proteinExistence type="predicted"/>
<dbReference type="AlphaFoldDB" id="A0A6I1I1J6"/>
<comment type="caution">
    <text evidence="1">The sequence shown here is derived from an EMBL/GenBank/DDBJ whole genome shotgun (WGS) entry which is preliminary data.</text>
</comment>
<reference evidence="1 2" key="1">
    <citation type="submission" date="2019-10" db="EMBL/GenBank/DDBJ databases">
        <title>Three novel species isolated from a subtropical stream in China.</title>
        <authorList>
            <person name="Lu H."/>
        </authorList>
    </citation>
    <scope>NUCLEOTIDE SEQUENCE [LARGE SCALE GENOMIC DNA]</scope>
    <source>
        <strain evidence="1 2">FT13W</strain>
    </source>
</reference>
<dbReference type="EMBL" id="WFLI01000022">
    <property type="protein sequence ID" value="KAB8063429.1"/>
    <property type="molecule type" value="Genomic_DNA"/>
</dbReference>
<gene>
    <name evidence="1" type="ORF">GCN75_18265</name>
</gene>
<organism evidence="1 2">
    <name type="scientific">Janthinobacterium violaceinigrum</name>
    <dbReference type="NCBI Taxonomy" id="2654252"/>
    <lineage>
        <taxon>Bacteria</taxon>
        <taxon>Pseudomonadati</taxon>
        <taxon>Pseudomonadota</taxon>
        <taxon>Betaproteobacteria</taxon>
        <taxon>Burkholderiales</taxon>
        <taxon>Oxalobacteraceae</taxon>
        <taxon>Janthinobacterium</taxon>
    </lineage>
</organism>
<protein>
    <submittedName>
        <fullName evidence="1">Uncharacterized protein</fullName>
    </submittedName>
</protein>